<reference evidence="1 2" key="1">
    <citation type="journal article" date="2014" name="ISME J.">
        <title>Candidatus Competibacter-lineage genomes retrieved from metagenomes reveal functional metabolic diversity.</title>
        <authorList>
            <person name="McIlroy S.J."/>
            <person name="Albertsen M."/>
            <person name="Andresen E.K."/>
            <person name="Saunders A.M."/>
            <person name="Kristiansen R."/>
            <person name="Stokholm-Bjerregaard M."/>
            <person name="Nielsen K.L."/>
            <person name="Nielsen P.H."/>
        </authorList>
    </citation>
    <scope>NUCLEOTIDE SEQUENCE [LARGE SCALE GENOMIC DNA]</scope>
    <source>
        <strain evidence="1 2">Run_B_J11</strain>
    </source>
</reference>
<proteinExistence type="predicted"/>
<dbReference type="OrthoDB" id="151236at2"/>
<name>A0A7U7J4D5_9GAMM</name>
<accession>A0A7U7J4D5</accession>
<dbReference type="Proteomes" id="UP000019184">
    <property type="component" value="Unassembled WGS sequence"/>
</dbReference>
<organism evidence="1 2">
    <name type="scientific">Candidatus Contendobacter odensis Run_B_J11</name>
    <dbReference type="NCBI Taxonomy" id="1400861"/>
    <lineage>
        <taxon>Bacteria</taxon>
        <taxon>Pseudomonadati</taxon>
        <taxon>Pseudomonadota</taxon>
        <taxon>Gammaproteobacteria</taxon>
        <taxon>Candidatus Competibacteraceae</taxon>
        <taxon>Candidatus Contendibacter</taxon>
    </lineage>
</organism>
<dbReference type="RefSeq" id="WP_034434643.1">
    <property type="nucleotide sequence ID" value="NZ_CBTK010000250.1"/>
</dbReference>
<evidence type="ECO:0008006" key="3">
    <source>
        <dbReference type="Google" id="ProtNLM"/>
    </source>
</evidence>
<sequence>MRLCDSVVATPGLSQPLQRFVREVLMLLWIIPGRATSLNLSRYSHYDEKTFRRWFQQEVNWAGLNVVVIRAVVPAHHHQVLAFDPSFVPKSGKPAPGLGRFGNGSAGRAEQGLEVTISRQSPVDSTHLDPKSCGPI</sequence>
<protein>
    <recommendedName>
        <fullName evidence="3">Transposase IS701-like DDE domain-containing protein</fullName>
    </recommendedName>
</protein>
<comment type="caution">
    <text evidence="1">The sequence shown here is derived from an EMBL/GenBank/DDBJ whole genome shotgun (WGS) entry which is preliminary data.</text>
</comment>
<dbReference type="AlphaFoldDB" id="A0A7U7J4D5"/>
<keyword evidence="2" id="KW-1185">Reference proteome</keyword>
<evidence type="ECO:0000313" key="2">
    <source>
        <dbReference type="Proteomes" id="UP000019184"/>
    </source>
</evidence>
<gene>
    <name evidence="1" type="ORF">BN874_360041</name>
</gene>
<dbReference type="EMBL" id="CBTK010000250">
    <property type="protein sequence ID" value="CDH46158.1"/>
    <property type="molecule type" value="Genomic_DNA"/>
</dbReference>
<evidence type="ECO:0000313" key="1">
    <source>
        <dbReference type="EMBL" id="CDH46158.1"/>
    </source>
</evidence>